<feature type="region of interest" description="Disordered" evidence="1">
    <location>
        <begin position="1"/>
        <end position="23"/>
    </location>
</feature>
<sequence>MGAKQSVENQTTSPQNNTVQSIQSSPSGTLILINVVKFQAAMKKVRIRFEKKWAFTTRCSKEEIYRLFRSPHSSHRDRLAPLKIESEEADITEDIENTEVTWSESQSTFDIGECALSQRSYKRCNRSKADPWRRYGALRKLHEIGGTVRTLPNLDNPRVPQNFYQIEAGSIPPPPPTVPPITTVEEYGTLDELLTAKRKKVKHTWNLKLEIVIVNIRK</sequence>
<proteinExistence type="predicted"/>
<evidence type="ECO:0000256" key="1">
    <source>
        <dbReference type="SAM" id="MobiDB-lite"/>
    </source>
</evidence>
<evidence type="ECO:0000313" key="3">
    <source>
        <dbReference type="Proteomes" id="UP001196413"/>
    </source>
</evidence>
<keyword evidence="3" id="KW-1185">Reference proteome</keyword>
<reference evidence="2" key="1">
    <citation type="submission" date="2021-06" db="EMBL/GenBank/DDBJ databases">
        <title>Parelaphostrongylus tenuis whole genome reference sequence.</title>
        <authorList>
            <person name="Garwood T.J."/>
            <person name="Larsen P.A."/>
            <person name="Fountain-Jones N.M."/>
            <person name="Garbe J.R."/>
            <person name="Macchietto M.G."/>
            <person name="Kania S.A."/>
            <person name="Gerhold R.W."/>
            <person name="Richards J.E."/>
            <person name="Wolf T.M."/>
        </authorList>
    </citation>
    <scope>NUCLEOTIDE SEQUENCE</scope>
    <source>
        <strain evidence="2">MNPRO001-30</strain>
        <tissue evidence="2">Meninges</tissue>
    </source>
</reference>
<dbReference type="Proteomes" id="UP001196413">
    <property type="component" value="Unassembled WGS sequence"/>
</dbReference>
<evidence type="ECO:0000313" key="2">
    <source>
        <dbReference type="EMBL" id="KAJ1357359.1"/>
    </source>
</evidence>
<gene>
    <name evidence="2" type="ORF">KIN20_015493</name>
</gene>
<comment type="caution">
    <text evidence="2">The sequence shown here is derived from an EMBL/GenBank/DDBJ whole genome shotgun (WGS) entry which is preliminary data.</text>
</comment>
<dbReference type="AlphaFoldDB" id="A0AAD5N478"/>
<dbReference type="EMBL" id="JAHQIW010003113">
    <property type="protein sequence ID" value="KAJ1357359.1"/>
    <property type="molecule type" value="Genomic_DNA"/>
</dbReference>
<accession>A0AAD5N478</accession>
<organism evidence="2 3">
    <name type="scientific">Parelaphostrongylus tenuis</name>
    <name type="common">Meningeal worm</name>
    <dbReference type="NCBI Taxonomy" id="148309"/>
    <lineage>
        <taxon>Eukaryota</taxon>
        <taxon>Metazoa</taxon>
        <taxon>Ecdysozoa</taxon>
        <taxon>Nematoda</taxon>
        <taxon>Chromadorea</taxon>
        <taxon>Rhabditida</taxon>
        <taxon>Rhabditina</taxon>
        <taxon>Rhabditomorpha</taxon>
        <taxon>Strongyloidea</taxon>
        <taxon>Metastrongylidae</taxon>
        <taxon>Parelaphostrongylus</taxon>
    </lineage>
</organism>
<protein>
    <submittedName>
        <fullName evidence="2">Uncharacterized protein</fullName>
    </submittedName>
</protein>
<name>A0AAD5N478_PARTN</name>